<dbReference type="EMBL" id="JAEHOD010000021">
    <property type="protein sequence ID" value="KAG2447617.1"/>
    <property type="molecule type" value="Genomic_DNA"/>
</dbReference>
<keyword evidence="6 7" id="KW-0408">Iron</keyword>
<protein>
    <recommendedName>
        <fullName evidence="10">Group 1 truncated hemoglobin</fullName>
    </recommendedName>
</protein>
<dbReference type="InterPro" id="IPR012292">
    <property type="entry name" value="Globin/Proto"/>
</dbReference>
<dbReference type="AlphaFoldDB" id="A0A835WHR5"/>
<dbReference type="Pfam" id="PF01152">
    <property type="entry name" value="Bac_globin"/>
    <property type="match status" value="1"/>
</dbReference>
<evidence type="ECO:0000256" key="3">
    <source>
        <dbReference type="ARBA" id="ARBA00022448"/>
    </source>
</evidence>
<evidence type="ECO:0000256" key="2">
    <source>
        <dbReference type="ARBA" id="ARBA00011738"/>
    </source>
</evidence>
<comment type="similarity">
    <text evidence="1">Belongs to the truncated hemoglobin family. Group I subfamily.</text>
</comment>
<evidence type="ECO:0000313" key="9">
    <source>
        <dbReference type="Proteomes" id="UP000613740"/>
    </source>
</evidence>
<evidence type="ECO:0000256" key="5">
    <source>
        <dbReference type="ARBA" id="ARBA00022723"/>
    </source>
</evidence>
<proteinExistence type="inferred from homology"/>
<keyword evidence="5 7" id="KW-0479">Metal-binding</keyword>
<evidence type="ECO:0000313" key="8">
    <source>
        <dbReference type="EMBL" id="KAG2447617.1"/>
    </source>
</evidence>
<evidence type="ECO:0008006" key="10">
    <source>
        <dbReference type="Google" id="ProtNLM"/>
    </source>
</evidence>
<evidence type="ECO:0000256" key="7">
    <source>
        <dbReference type="PIRSR" id="PIRSR002030-1"/>
    </source>
</evidence>
<keyword evidence="9" id="KW-1185">Reference proteome</keyword>
<dbReference type="Gene3D" id="1.10.490.10">
    <property type="entry name" value="Globins"/>
    <property type="match status" value="1"/>
</dbReference>
<evidence type="ECO:0000256" key="6">
    <source>
        <dbReference type="ARBA" id="ARBA00023004"/>
    </source>
</evidence>
<comment type="caution">
    <text evidence="8">The sequence shown here is derived from an EMBL/GenBank/DDBJ whole genome shotgun (WGS) entry which is preliminary data.</text>
</comment>
<dbReference type="CDD" id="cd00454">
    <property type="entry name" value="TrHb1_N"/>
    <property type="match status" value="1"/>
</dbReference>
<keyword evidence="4 7" id="KW-0349">Heme</keyword>
<dbReference type="PIRSF" id="PIRSF002030">
    <property type="entry name" value="Globin_Protozoa/Cyanobacteria"/>
    <property type="match status" value="1"/>
</dbReference>
<dbReference type="GO" id="GO:0019825">
    <property type="term" value="F:oxygen binding"/>
    <property type="evidence" value="ECO:0007669"/>
    <property type="project" value="InterPro"/>
</dbReference>
<dbReference type="SUPFAM" id="SSF46458">
    <property type="entry name" value="Globin-like"/>
    <property type="match status" value="1"/>
</dbReference>
<accession>A0A835WHR5</accession>
<dbReference type="InterPro" id="IPR009050">
    <property type="entry name" value="Globin-like_sf"/>
</dbReference>
<name>A0A835WHR5_9CHLO</name>
<dbReference type="OrthoDB" id="514183at2759"/>
<keyword evidence="3" id="KW-0813">Transport</keyword>
<dbReference type="Proteomes" id="UP000613740">
    <property type="component" value="Unassembled WGS sequence"/>
</dbReference>
<evidence type="ECO:0000256" key="1">
    <source>
        <dbReference type="ARBA" id="ARBA00009660"/>
    </source>
</evidence>
<dbReference type="InterPro" id="IPR016339">
    <property type="entry name" value="Hemoglobin_trunc_I"/>
</dbReference>
<evidence type="ECO:0000256" key="4">
    <source>
        <dbReference type="ARBA" id="ARBA00022617"/>
    </source>
</evidence>
<dbReference type="InterPro" id="IPR001486">
    <property type="entry name" value="Hemoglobin_trunc"/>
</dbReference>
<organism evidence="8 9">
    <name type="scientific">Chlamydomonas schloesseri</name>
    <dbReference type="NCBI Taxonomy" id="2026947"/>
    <lineage>
        <taxon>Eukaryota</taxon>
        <taxon>Viridiplantae</taxon>
        <taxon>Chlorophyta</taxon>
        <taxon>core chlorophytes</taxon>
        <taxon>Chlorophyceae</taxon>
        <taxon>CS clade</taxon>
        <taxon>Chlamydomonadales</taxon>
        <taxon>Chlamydomonadaceae</taxon>
        <taxon>Chlamydomonas</taxon>
    </lineage>
</organism>
<feature type="binding site" description="proximal binding residue" evidence="7">
    <location>
        <position position="94"/>
    </location>
    <ligand>
        <name>heme</name>
        <dbReference type="ChEBI" id="CHEBI:30413"/>
    </ligand>
    <ligandPart>
        <name>Fe</name>
        <dbReference type="ChEBI" id="CHEBI:18248"/>
    </ligandPart>
</feature>
<dbReference type="GO" id="GO:0020037">
    <property type="term" value="F:heme binding"/>
    <property type="evidence" value="ECO:0007669"/>
    <property type="project" value="InterPro"/>
</dbReference>
<reference evidence="8" key="1">
    <citation type="journal article" date="2020" name="bioRxiv">
        <title>Comparative genomics of Chlamydomonas.</title>
        <authorList>
            <person name="Craig R.J."/>
            <person name="Hasan A.R."/>
            <person name="Ness R.W."/>
            <person name="Keightley P.D."/>
        </authorList>
    </citation>
    <scope>NUCLEOTIDE SEQUENCE</scope>
    <source>
        <strain evidence="8">CCAP 11/173</strain>
    </source>
</reference>
<gene>
    <name evidence="8" type="ORF">HYH02_007536</name>
</gene>
<dbReference type="GO" id="GO:0046872">
    <property type="term" value="F:metal ion binding"/>
    <property type="evidence" value="ECO:0007669"/>
    <property type="project" value="UniProtKB-KW"/>
</dbReference>
<sequence length="147" mass="15728">MSPAPEIAAVAEPVAAAAAVDVAAPPSLYERLGGEAAVEKAVEVFYERIVADPQLAPFFEGVDMRTRRRKQQAFMTYAFGGAKGYTGRDLAAAHRRLIRDKGLKEEHFDLVAGHLAGTLQLLGVGPELVEEVIALVATTKPVIFGQL</sequence>
<comment type="cofactor">
    <cofactor evidence="7">
        <name>heme</name>
        <dbReference type="ChEBI" id="CHEBI:30413"/>
    </cofactor>
    <text evidence="7">Binds 1 heme group per subunit.</text>
</comment>
<comment type="subunit">
    <text evidence="2">Homodimer.</text>
</comment>
<dbReference type="FunFam" id="1.10.490.10:FF:000010">
    <property type="entry name" value="Group 1 truncated hemoglobin"/>
    <property type="match status" value="1"/>
</dbReference>